<dbReference type="Pfam" id="PF05621">
    <property type="entry name" value="TniB"/>
    <property type="match status" value="1"/>
</dbReference>
<reference evidence="2 3" key="1">
    <citation type="submission" date="2022-11" db="EMBL/GenBank/DDBJ databases">
        <title>Comparative genomics analysis of Acidithiobacillus ferriphilus.</title>
        <authorList>
            <person name="Ma L."/>
        </authorList>
    </citation>
    <scope>NUCLEOTIDE SEQUENCE [LARGE SCALE GENOMIC DNA]</scope>
    <source>
        <strain evidence="2 3">DY15</strain>
    </source>
</reference>
<protein>
    <submittedName>
        <fullName evidence="2">TniB family NTP-binding protein</fullName>
    </submittedName>
</protein>
<evidence type="ECO:0000259" key="1">
    <source>
        <dbReference type="SMART" id="SM00382"/>
    </source>
</evidence>
<dbReference type="SMART" id="SM00382">
    <property type="entry name" value="AAA"/>
    <property type="match status" value="1"/>
</dbReference>
<sequence>MSNEESLKMDQFEIEERANRIDEIYVAHTSAHRAVAGIEDCLRRSLTAAEPLNAVLIGRAGTGKTTVCNAVLQHLPRRIDVREGKEVTVIPAFYSEIPSPATIRGVASSLLGALGDVHPDRGTAINLTHRVITQLKACETRLILLDEFQHLLDEKRSRREEYRQDVSNWVKTLINKTHVPMVLVGMPECEVLVDADPQLARRFQRRFRLDNLGFGGKEKGEFRLFVEALGAAIPEYCNLAGFPDLSSKTEALALYAASGGNPSYATGLMKETVIVTLRARRETTTMEDFAAAYDIGVSQSGSLVKINPFRLSQEELVRNIKNGFRGVN</sequence>
<comment type="caution">
    <text evidence="2">The sequence shown here is derived from an EMBL/GenBank/DDBJ whole genome shotgun (WGS) entry which is preliminary data.</text>
</comment>
<name>A0ABU6FKR9_9PROT</name>
<gene>
    <name evidence="2" type="ORF">OW717_00925</name>
</gene>
<dbReference type="InterPro" id="IPR003593">
    <property type="entry name" value="AAA+_ATPase"/>
</dbReference>
<dbReference type="GeneID" id="89662213"/>
<dbReference type="Proteomes" id="UP001308776">
    <property type="component" value="Unassembled WGS sequence"/>
</dbReference>
<dbReference type="RefSeq" id="WP_229066188.1">
    <property type="nucleotide sequence ID" value="NZ_CP080536.1"/>
</dbReference>
<evidence type="ECO:0000313" key="2">
    <source>
        <dbReference type="EMBL" id="MEB8512603.1"/>
    </source>
</evidence>
<accession>A0ABU6FKR9</accession>
<feature type="domain" description="AAA+ ATPase" evidence="1">
    <location>
        <begin position="50"/>
        <end position="213"/>
    </location>
</feature>
<dbReference type="InterPro" id="IPR027417">
    <property type="entry name" value="P-loop_NTPase"/>
</dbReference>
<dbReference type="Gene3D" id="3.40.50.300">
    <property type="entry name" value="P-loop containing nucleotide triphosphate hydrolases"/>
    <property type="match status" value="1"/>
</dbReference>
<proteinExistence type="predicted"/>
<organism evidence="2 3">
    <name type="scientific">Acidithiobacillus ferriphilus</name>
    <dbReference type="NCBI Taxonomy" id="1689834"/>
    <lineage>
        <taxon>Bacteria</taxon>
        <taxon>Pseudomonadati</taxon>
        <taxon>Pseudomonadota</taxon>
        <taxon>Acidithiobacillia</taxon>
        <taxon>Acidithiobacillales</taxon>
        <taxon>Acidithiobacillaceae</taxon>
        <taxon>Acidithiobacillus</taxon>
    </lineage>
</organism>
<dbReference type="InterPro" id="IPR008868">
    <property type="entry name" value="TniB"/>
</dbReference>
<keyword evidence="3" id="KW-1185">Reference proteome</keyword>
<evidence type="ECO:0000313" key="3">
    <source>
        <dbReference type="Proteomes" id="UP001308776"/>
    </source>
</evidence>
<dbReference type="SUPFAM" id="SSF52540">
    <property type="entry name" value="P-loop containing nucleoside triphosphate hydrolases"/>
    <property type="match status" value="1"/>
</dbReference>
<dbReference type="EMBL" id="JAQGFR010000022">
    <property type="protein sequence ID" value="MEB8512603.1"/>
    <property type="molecule type" value="Genomic_DNA"/>
</dbReference>